<dbReference type="Pfam" id="PF01593">
    <property type="entry name" value="Amino_oxidase"/>
    <property type="match status" value="1"/>
</dbReference>
<dbReference type="InterPro" id="IPR014105">
    <property type="entry name" value="Carotenoid/retinoid_OxRdtase"/>
</dbReference>
<evidence type="ECO:0000256" key="3">
    <source>
        <dbReference type="ARBA" id="ARBA00023002"/>
    </source>
</evidence>
<sequence>MNTPSPRIAVIGGGLAGLSTAALLAKNGLTVDLYEKNSDLGGRCGVWETDGYLFDTGPSWYLMPEVFDKFFHDVGTSTAEQLNLTTLTPGYRVFTENHPVPVDVTSGQAEELFDSLEARGGDKLRAYLDSASSTYKLALDHFLYTDFRTVKPFFDREITSRVGELPTLLGTSLNTFINKRFSHPVLRQILGYHAVFLGTSPDRAPAMYHLMSHLDLVDGVQYPQGGFMSIIRAIEKIALDLGVTIHRGANVTRILTTDNPTPTSRAGLTASAQRIVHQVAGSRLSSHTGYRTRTVVGLQTENGEGQRTTYDADIIVGATDLHHLETQLLSPEEQSYPQEYWDKKDPGPGSVLVHLGVRGEVPELTHHNLFFVKDWDENFDAIYGKNKHLPNPASLYVCKPSHSDPDVAPDGHENVFILVPVPADPGLGHGGRDGDGDALVEQAADAAIAQVAAWAKIPDLAQRIVLRRTVGPADFVTDVNAWSGGALGPAHTLAQSAMFRTTNRSRLVDGLWYAGGSTIPGIGLPMCIISADIATRGILAEI</sequence>
<dbReference type="PANTHER" id="PTHR43734:SF1">
    <property type="entry name" value="PHYTOENE DESATURASE"/>
    <property type="match status" value="1"/>
</dbReference>
<dbReference type="HOGENOM" id="CLU_019722_2_1_11"/>
<comment type="similarity">
    <text evidence="4">Belongs to the carotenoid/retinoid oxidoreductase family.</text>
</comment>
<feature type="domain" description="Amine oxidase" evidence="5">
    <location>
        <begin position="15"/>
        <end position="538"/>
    </location>
</feature>
<gene>
    <name evidence="6" type="ordered locus">Jden_0340</name>
</gene>
<dbReference type="InterPro" id="IPR002937">
    <property type="entry name" value="Amino_oxidase"/>
</dbReference>
<dbReference type="SUPFAM" id="SSF51905">
    <property type="entry name" value="FAD/NAD(P)-binding domain"/>
    <property type="match status" value="1"/>
</dbReference>
<dbReference type="eggNOG" id="COG1233">
    <property type="taxonomic scope" value="Bacteria"/>
</dbReference>
<dbReference type="NCBIfam" id="TIGR02734">
    <property type="entry name" value="crtI_fam"/>
    <property type="match status" value="1"/>
</dbReference>
<keyword evidence="2 4" id="KW-0125">Carotenoid biosynthesis</keyword>
<accession>C7QZK5</accession>
<dbReference type="Gene3D" id="3.50.50.60">
    <property type="entry name" value="FAD/NAD(P)-binding domain"/>
    <property type="match status" value="2"/>
</dbReference>
<comment type="pathway">
    <text evidence="1 4">Carotenoid biosynthesis.</text>
</comment>
<name>C7QZK5_JONDD</name>
<dbReference type="STRING" id="471856.Jden_0340"/>
<dbReference type="KEGG" id="jde:Jden_0340"/>
<evidence type="ECO:0000256" key="4">
    <source>
        <dbReference type="RuleBase" id="RU362075"/>
    </source>
</evidence>
<dbReference type="InterPro" id="IPR036188">
    <property type="entry name" value="FAD/NAD-bd_sf"/>
</dbReference>
<dbReference type="Proteomes" id="UP000000628">
    <property type="component" value="Chromosome"/>
</dbReference>
<dbReference type="AlphaFoldDB" id="C7QZK5"/>
<dbReference type="PRINTS" id="PR00419">
    <property type="entry name" value="ADXRDTASE"/>
</dbReference>
<dbReference type="GO" id="GO:0016117">
    <property type="term" value="P:carotenoid biosynthetic process"/>
    <property type="evidence" value="ECO:0007669"/>
    <property type="project" value="UniProtKB-KW"/>
</dbReference>
<dbReference type="RefSeq" id="WP_015770640.1">
    <property type="nucleotide sequence ID" value="NC_013174.1"/>
</dbReference>
<dbReference type="GO" id="GO:0016491">
    <property type="term" value="F:oxidoreductase activity"/>
    <property type="evidence" value="ECO:0007669"/>
    <property type="project" value="UniProtKB-KW"/>
</dbReference>
<dbReference type="PANTHER" id="PTHR43734">
    <property type="entry name" value="PHYTOENE DESATURASE"/>
    <property type="match status" value="1"/>
</dbReference>
<dbReference type="OrthoDB" id="9774675at2"/>
<protein>
    <submittedName>
        <fullName evidence="6">Phytoene desaturase</fullName>
    </submittedName>
</protein>
<evidence type="ECO:0000313" key="6">
    <source>
        <dbReference type="EMBL" id="ACV08011.1"/>
    </source>
</evidence>
<dbReference type="EMBL" id="CP001706">
    <property type="protein sequence ID" value="ACV08011.1"/>
    <property type="molecule type" value="Genomic_DNA"/>
</dbReference>
<proteinExistence type="inferred from homology"/>
<evidence type="ECO:0000259" key="5">
    <source>
        <dbReference type="Pfam" id="PF01593"/>
    </source>
</evidence>
<keyword evidence="3 4" id="KW-0560">Oxidoreductase</keyword>
<reference evidence="6 7" key="1">
    <citation type="journal article" date="2009" name="Stand. Genomic Sci.">
        <title>Complete genome sequence of Jonesia denitrificans type strain (Prevot 55134).</title>
        <authorList>
            <person name="Pukall R."/>
            <person name="Gehrich-Schroter G."/>
            <person name="Lapidus A."/>
            <person name="Nolan M."/>
            <person name="Glavina Del Rio T."/>
            <person name="Lucas S."/>
            <person name="Chen F."/>
            <person name="Tice H."/>
            <person name="Pitluck S."/>
            <person name="Cheng J.F."/>
            <person name="Copeland A."/>
            <person name="Saunders E."/>
            <person name="Brettin T."/>
            <person name="Detter J.C."/>
            <person name="Bruce D."/>
            <person name="Goodwin L."/>
            <person name="Pati A."/>
            <person name="Ivanova N."/>
            <person name="Mavromatis K."/>
            <person name="Ovchinnikova G."/>
            <person name="Chen A."/>
            <person name="Palaniappan K."/>
            <person name="Land M."/>
            <person name="Hauser L."/>
            <person name="Chang Y.J."/>
            <person name="Jeffries C.D."/>
            <person name="Chain P."/>
            <person name="Goker M."/>
            <person name="Bristow J."/>
            <person name="Eisen J.A."/>
            <person name="Markowitz V."/>
            <person name="Hugenholtz P."/>
            <person name="Kyrpides N.C."/>
            <person name="Klenk H.P."/>
            <person name="Han C."/>
        </authorList>
    </citation>
    <scope>NUCLEOTIDE SEQUENCE [LARGE SCALE GENOMIC DNA]</scope>
    <source>
        <strain evidence="7">ATCC 14870 / DSM 20603 / BCRC 15368 / CIP 55.134 / JCM 11481 / NBRC 15587 / NCTC 10816 / Prevot 55134</strain>
    </source>
</reference>
<evidence type="ECO:0000313" key="7">
    <source>
        <dbReference type="Proteomes" id="UP000000628"/>
    </source>
</evidence>
<organism evidence="6 7">
    <name type="scientific">Jonesia denitrificans (strain ATCC 14870 / DSM 20603 / BCRC 15368 / CIP 55.134 / JCM 11481 / NBRC 15587 / NCTC 10816 / Prevot 55134)</name>
    <name type="common">Listeria denitrificans</name>
    <dbReference type="NCBI Taxonomy" id="471856"/>
    <lineage>
        <taxon>Bacteria</taxon>
        <taxon>Bacillati</taxon>
        <taxon>Actinomycetota</taxon>
        <taxon>Actinomycetes</taxon>
        <taxon>Micrococcales</taxon>
        <taxon>Jonesiaceae</taxon>
        <taxon>Jonesia</taxon>
    </lineage>
</organism>
<evidence type="ECO:0000256" key="1">
    <source>
        <dbReference type="ARBA" id="ARBA00004829"/>
    </source>
</evidence>
<keyword evidence="7" id="KW-1185">Reference proteome</keyword>
<evidence type="ECO:0000256" key="2">
    <source>
        <dbReference type="ARBA" id="ARBA00022746"/>
    </source>
</evidence>